<dbReference type="EMBL" id="JAGGKT010000001">
    <property type="protein sequence ID" value="MBP1930124.1"/>
    <property type="molecule type" value="Genomic_DNA"/>
</dbReference>
<keyword evidence="11" id="KW-1278">Translocase</keyword>
<protein>
    <recommendedName>
        <fullName evidence="2">P-type Ca(2+) transporter</fullName>
        <ecNumber evidence="2">7.2.2.10</ecNumber>
    </recommendedName>
</protein>
<feature type="transmembrane region" description="Helical" evidence="15">
    <location>
        <begin position="853"/>
        <end position="875"/>
    </location>
</feature>
<comment type="caution">
    <text evidence="17">The sequence shown here is derived from an EMBL/GenBank/DDBJ whole genome shotgun (WGS) entry which is preliminary data.</text>
</comment>
<keyword evidence="3" id="KW-0813">Transport</keyword>
<dbReference type="EC" id="7.2.2.10" evidence="2"/>
<dbReference type="NCBIfam" id="TIGR01517">
    <property type="entry name" value="ATPase-IIB_Ca"/>
    <property type="match status" value="1"/>
</dbReference>
<dbReference type="InterPro" id="IPR059000">
    <property type="entry name" value="ATPase_P-type_domA"/>
</dbReference>
<dbReference type="InterPro" id="IPR008250">
    <property type="entry name" value="ATPase_P-typ_transduc_dom_A_sf"/>
</dbReference>
<dbReference type="InterPro" id="IPR023299">
    <property type="entry name" value="ATPase_P-typ_cyto_dom_N"/>
</dbReference>
<feature type="transmembrane region" description="Helical" evidence="15">
    <location>
        <begin position="279"/>
        <end position="302"/>
    </location>
</feature>
<evidence type="ECO:0000256" key="1">
    <source>
        <dbReference type="ARBA" id="ARBA00004141"/>
    </source>
</evidence>
<evidence type="ECO:0000256" key="6">
    <source>
        <dbReference type="ARBA" id="ARBA00022692"/>
    </source>
</evidence>
<evidence type="ECO:0000256" key="15">
    <source>
        <dbReference type="SAM" id="Phobius"/>
    </source>
</evidence>
<keyword evidence="7" id="KW-0547">Nucleotide-binding</keyword>
<dbReference type="SFLD" id="SFLDG00002">
    <property type="entry name" value="C1.7:_P-type_atpase_like"/>
    <property type="match status" value="1"/>
</dbReference>
<evidence type="ECO:0000256" key="11">
    <source>
        <dbReference type="ARBA" id="ARBA00022967"/>
    </source>
</evidence>
<keyword evidence="5" id="KW-0109">Calcium transport</keyword>
<dbReference type="InterPro" id="IPR001757">
    <property type="entry name" value="P_typ_ATPase"/>
</dbReference>
<dbReference type="InterPro" id="IPR023298">
    <property type="entry name" value="ATPase_P-typ_TM_dom_sf"/>
</dbReference>
<feature type="transmembrane region" description="Helical" evidence="15">
    <location>
        <begin position="60"/>
        <end position="78"/>
    </location>
</feature>
<organism evidence="17 18">
    <name type="scientific">Ammoniphilus resinae</name>
    <dbReference type="NCBI Taxonomy" id="861532"/>
    <lineage>
        <taxon>Bacteria</taxon>
        <taxon>Bacillati</taxon>
        <taxon>Bacillota</taxon>
        <taxon>Bacilli</taxon>
        <taxon>Bacillales</taxon>
        <taxon>Paenibacillaceae</taxon>
        <taxon>Aneurinibacillus group</taxon>
        <taxon>Ammoniphilus</taxon>
    </lineage>
</organism>
<keyword evidence="9" id="KW-0067">ATP-binding</keyword>
<evidence type="ECO:0000256" key="14">
    <source>
        <dbReference type="ARBA" id="ARBA00023136"/>
    </source>
</evidence>
<dbReference type="InterPro" id="IPR005782">
    <property type="entry name" value="P-type_ATPase_IIA"/>
</dbReference>
<dbReference type="SFLD" id="SFLDS00003">
    <property type="entry name" value="Haloacid_Dehalogenase"/>
    <property type="match status" value="1"/>
</dbReference>
<dbReference type="Gene3D" id="3.40.50.1000">
    <property type="entry name" value="HAD superfamily/HAD-like"/>
    <property type="match status" value="1"/>
</dbReference>
<dbReference type="Pfam" id="PF00690">
    <property type="entry name" value="Cation_ATPase_N"/>
    <property type="match status" value="1"/>
</dbReference>
<dbReference type="Pfam" id="PF00122">
    <property type="entry name" value="E1-E2_ATPase"/>
    <property type="match status" value="1"/>
</dbReference>
<keyword evidence="8" id="KW-0106">Calcium</keyword>
<dbReference type="CDD" id="cd02089">
    <property type="entry name" value="P-type_ATPase_Ca_prok"/>
    <property type="match status" value="1"/>
</dbReference>
<keyword evidence="12 15" id="KW-1133">Transmembrane helix</keyword>
<feature type="transmembrane region" description="Helical" evidence="15">
    <location>
        <begin position="820"/>
        <end position="841"/>
    </location>
</feature>
<reference evidence="17 18" key="1">
    <citation type="submission" date="2021-03" db="EMBL/GenBank/DDBJ databases">
        <title>Genomic Encyclopedia of Type Strains, Phase IV (KMG-IV): sequencing the most valuable type-strain genomes for metagenomic binning, comparative biology and taxonomic classification.</title>
        <authorList>
            <person name="Goeker M."/>
        </authorList>
    </citation>
    <scope>NUCLEOTIDE SEQUENCE [LARGE SCALE GENOMIC DNA]</scope>
    <source>
        <strain evidence="17 18">DSM 24738</strain>
    </source>
</reference>
<evidence type="ECO:0000313" key="17">
    <source>
        <dbReference type="EMBL" id="MBP1930124.1"/>
    </source>
</evidence>
<dbReference type="SMART" id="SM00831">
    <property type="entry name" value="Cation_ATPase_N"/>
    <property type="match status" value="1"/>
</dbReference>
<name>A0ABS4GIS2_9BACL</name>
<dbReference type="Gene3D" id="2.70.150.10">
    <property type="entry name" value="Calcium-transporting ATPase, cytoplasmic transduction domain A"/>
    <property type="match status" value="1"/>
</dbReference>
<proteinExistence type="predicted"/>
<keyword evidence="18" id="KW-1185">Reference proteome</keyword>
<sequence>MIQKEKEFYTLDSSAVLTNLHTTETGLTEGEVQKRIQLYGPNQMVEEKKQTLLQKFIEQFKNLMIIILLIAAVISGLTHSITDSLIILVVVLLNAILGVVQENRAEKALEALKQMSSPHAKVRRNGNVQQVESSSLVPGDIVWLDAGDLVPADLRLLECSSLKVEEAALTGESLPVEKTTNRLDQSNLVIGDRRNMVFAGSSVSYGRGLGVVTATGMNTEVGKIAEHLSSSQNQLTPLQIKLAELSKYLTIAVLVISLIIFVAGIYQGRDYLDMLLTSISLAVAAIPEGLPAVITIVLALGVQKMASKNAIIRKLSAVETLGSTEIICSDKTGTLTQNRMTVQEVFIDGSIEKREQYDPKVGSSKKLFVNALILCNDSKRSKSEDQSVSFIGDPTETALTMFALDRGMDIEEIQTKLPRMNEIPFDSERKLMTTVHHGSDGYLIMTKGAPDMLLARCTHQLIGEEVEPLSDTRAEKIRSANKQMADQALRVLAVAYRRMDTLPDILTSEEVENQLIFVGLVGMIDPPRDEAKKAVEKCIGAGIRTIMITGDHKDTALAIAKQLHIYQEGDIAVTGSELDQMSEQELETQIESCSVYARVSPEHKVRIVKAWKKRGKVIAMTGDGVNDAPALKASDIGIGMGITGTDVAKGASNMVLADDNFATIVVAVEEGRKIYRNIQKSIQFLLSSNLGEIITLFVGTMLSWTVLFPIHILWINLVTDTLPALALGLEKEEKGIMKQKPRKANSSFFSDGVGGSIIYQGILQGLLTLISYSLGLRYYSTEVAVTMAFATLGFIQLCHSLNIRSNRQSLFSIGFFKNKLLIGAICISAFLQSIVILLPGLNPIFKVSPLNLQQWGIVLFISFSIIPIVEVIKLASRKLSYRK</sequence>
<dbReference type="Proteomes" id="UP001519343">
    <property type="component" value="Unassembled WGS sequence"/>
</dbReference>
<keyword evidence="13" id="KW-0406">Ion transport</keyword>
<evidence type="ECO:0000259" key="16">
    <source>
        <dbReference type="SMART" id="SM00831"/>
    </source>
</evidence>
<dbReference type="SUPFAM" id="SSF81665">
    <property type="entry name" value="Calcium ATPase, transmembrane domain M"/>
    <property type="match status" value="1"/>
</dbReference>
<feature type="transmembrane region" description="Helical" evidence="15">
    <location>
        <begin position="84"/>
        <end position="100"/>
    </location>
</feature>
<comment type="subcellular location">
    <subcellularLocation>
        <location evidence="1">Membrane</location>
        <topology evidence="1">Multi-pass membrane protein</topology>
    </subcellularLocation>
</comment>
<dbReference type="PRINTS" id="PR00120">
    <property type="entry name" value="HATPASE"/>
</dbReference>
<evidence type="ECO:0000313" key="18">
    <source>
        <dbReference type="Proteomes" id="UP001519343"/>
    </source>
</evidence>
<dbReference type="Pfam" id="PF00689">
    <property type="entry name" value="Cation_ATPase_C"/>
    <property type="match status" value="1"/>
</dbReference>
<keyword evidence="4" id="KW-0597">Phosphoprotein</keyword>
<dbReference type="InterPro" id="IPR036412">
    <property type="entry name" value="HAD-like_sf"/>
</dbReference>
<evidence type="ECO:0000256" key="3">
    <source>
        <dbReference type="ARBA" id="ARBA00022448"/>
    </source>
</evidence>
<dbReference type="InterPro" id="IPR006068">
    <property type="entry name" value="ATPase_P-typ_cation-transptr_C"/>
</dbReference>
<dbReference type="SUPFAM" id="SSF56784">
    <property type="entry name" value="HAD-like"/>
    <property type="match status" value="1"/>
</dbReference>
<dbReference type="SUPFAM" id="SSF81660">
    <property type="entry name" value="Metal cation-transporting ATPase, ATP-binding domain N"/>
    <property type="match status" value="1"/>
</dbReference>
<evidence type="ECO:0000256" key="5">
    <source>
        <dbReference type="ARBA" id="ARBA00022568"/>
    </source>
</evidence>
<dbReference type="Gene3D" id="1.20.1110.10">
    <property type="entry name" value="Calcium-transporting ATPase, transmembrane domain"/>
    <property type="match status" value="1"/>
</dbReference>
<dbReference type="NCBIfam" id="TIGR01116">
    <property type="entry name" value="ATPase-IIA1_Ca"/>
    <property type="match status" value="1"/>
</dbReference>
<evidence type="ECO:0000256" key="12">
    <source>
        <dbReference type="ARBA" id="ARBA00022989"/>
    </source>
</evidence>
<evidence type="ECO:0000256" key="7">
    <source>
        <dbReference type="ARBA" id="ARBA00022741"/>
    </source>
</evidence>
<dbReference type="InterPro" id="IPR006408">
    <property type="entry name" value="P-type_ATPase_IIB"/>
</dbReference>
<dbReference type="RefSeq" id="WP_342453756.1">
    <property type="nucleotide sequence ID" value="NZ_JAGGKT010000001.1"/>
</dbReference>
<evidence type="ECO:0000256" key="4">
    <source>
        <dbReference type="ARBA" id="ARBA00022553"/>
    </source>
</evidence>
<gene>
    <name evidence="17" type="ORF">J2Z37_000111</name>
</gene>
<dbReference type="NCBIfam" id="TIGR01494">
    <property type="entry name" value="ATPase_P-type"/>
    <property type="match status" value="3"/>
</dbReference>
<dbReference type="SFLD" id="SFLDF00027">
    <property type="entry name" value="p-type_atpase"/>
    <property type="match status" value="1"/>
</dbReference>
<evidence type="ECO:0000256" key="2">
    <source>
        <dbReference type="ARBA" id="ARBA00012790"/>
    </source>
</evidence>
<dbReference type="PRINTS" id="PR00119">
    <property type="entry name" value="CATATPASE"/>
</dbReference>
<feature type="transmembrane region" description="Helical" evidence="15">
    <location>
        <begin position="748"/>
        <end position="772"/>
    </location>
</feature>
<dbReference type="InterPro" id="IPR023214">
    <property type="entry name" value="HAD_sf"/>
</dbReference>
<dbReference type="InterPro" id="IPR004014">
    <property type="entry name" value="ATPase_P-typ_cation-transptr_N"/>
</dbReference>
<keyword evidence="10" id="KW-0460">Magnesium</keyword>
<dbReference type="PROSITE" id="PS00154">
    <property type="entry name" value="ATPASE_E1_E2"/>
    <property type="match status" value="1"/>
</dbReference>
<dbReference type="PANTHER" id="PTHR42861">
    <property type="entry name" value="CALCIUM-TRANSPORTING ATPASE"/>
    <property type="match status" value="1"/>
</dbReference>
<evidence type="ECO:0000256" key="9">
    <source>
        <dbReference type="ARBA" id="ARBA00022840"/>
    </source>
</evidence>
<keyword evidence="6 15" id="KW-0812">Transmembrane</keyword>
<dbReference type="Pfam" id="PF13246">
    <property type="entry name" value="Cation_ATPase"/>
    <property type="match status" value="1"/>
</dbReference>
<evidence type="ECO:0000256" key="13">
    <source>
        <dbReference type="ARBA" id="ARBA00023065"/>
    </source>
</evidence>
<evidence type="ECO:0000256" key="8">
    <source>
        <dbReference type="ARBA" id="ARBA00022837"/>
    </source>
</evidence>
<accession>A0ABS4GIS2</accession>
<feature type="transmembrane region" description="Helical" evidence="15">
    <location>
        <begin position="248"/>
        <end position="267"/>
    </location>
</feature>
<dbReference type="Gene3D" id="3.40.1110.10">
    <property type="entry name" value="Calcium-transporting ATPase, cytoplasmic domain N"/>
    <property type="match status" value="1"/>
</dbReference>
<evidence type="ECO:0000256" key="10">
    <source>
        <dbReference type="ARBA" id="ARBA00022842"/>
    </source>
</evidence>
<dbReference type="InterPro" id="IPR044492">
    <property type="entry name" value="P_typ_ATPase_HD_dom"/>
</dbReference>
<dbReference type="InterPro" id="IPR018303">
    <property type="entry name" value="ATPase_P-typ_P_site"/>
</dbReference>
<dbReference type="SUPFAM" id="SSF81653">
    <property type="entry name" value="Calcium ATPase, transduction domain A"/>
    <property type="match status" value="1"/>
</dbReference>
<keyword evidence="14 15" id="KW-0472">Membrane</keyword>
<feature type="domain" description="Cation-transporting P-type ATPase N-terminal" evidence="16">
    <location>
        <begin position="7"/>
        <end position="80"/>
    </location>
</feature>